<accession>A0A6P8YG33</accession>
<evidence type="ECO:0000256" key="2">
    <source>
        <dbReference type="ARBA" id="ARBA00023180"/>
    </source>
</evidence>
<dbReference type="InterPro" id="IPR029058">
    <property type="entry name" value="AB_hydrolase_fold"/>
</dbReference>
<evidence type="ECO:0000313" key="5">
    <source>
        <dbReference type="Proteomes" id="UP000515158"/>
    </source>
</evidence>
<dbReference type="Proteomes" id="UP000515158">
    <property type="component" value="Unplaced"/>
</dbReference>
<dbReference type="InterPro" id="IPR002018">
    <property type="entry name" value="CarbesteraseB"/>
</dbReference>
<protein>
    <submittedName>
        <fullName evidence="6">Carboxylesterase 1E-like</fullName>
    </submittedName>
</protein>
<proteinExistence type="inferred from homology"/>
<dbReference type="Gene3D" id="3.40.50.1820">
    <property type="entry name" value="alpha/beta hydrolase"/>
    <property type="match status" value="1"/>
</dbReference>
<evidence type="ECO:0000256" key="3">
    <source>
        <dbReference type="SAM" id="SignalP"/>
    </source>
</evidence>
<evidence type="ECO:0000313" key="6">
    <source>
        <dbReference type="RefSeq" id="XP_034232902.1"/>
    </source>
</evidence>
<dbReference type="RefSeq" id="XP_034232902.1">
    <property type="nucleotide sequence ID" value="XM_034377011.1"/>
</dbReference>
<feature type="domain" description="Carboxylesterase type B" evidence="4">
    <location>
        <begin position="59"/>
        <end position="605"/>
    </location>
</feature>
<dbReference type="Pfam" id="PF00135">
    <property type="entry name" value="COesterase"/>
    <property type="match status" value="1"/>
</dbReference>
<keyword evidence="2" id="KW-0325">Glycoprotein</keyword>
<reference evidence="6" key="1">
    <citation type="submission" date="2025-08" db="UniProtKB">
        <authorList>
            <consortium name="RefSeq"/>
        </authorList>
    </citation>
    <scope>IDENTIFICATION</scope>
    <source>
        <tissue evidence="6">Total insect</tissue>
    </source>
</reference>
<gene>
    <name evidence="6" type="primary">LOC117640492</name>
</gene>
<name>A0A6P8YG33_THRPL</name>
<dbReference type="GeneID" id="117640492"/>
<dbReference type="InParanoid" id="A0A6P8YG33"/>
<feature type="chain" id="PRO_5027997598" evidence="3">
    <location>
        <begin position="23"/>
        <end position="695"/>
    </location>
</feature>
<dbReference type="PANTHER" id="PTHR43903">
    <property type="entry name" value="NEUROLIGIN"/>
    <property type="match status" value="1"/>
</dbReference>
<evidence type="ECO:0000259" key="4">
    <source>
        <dbReference type="Pfam" id="PF00135"/>
    </source>
</evidence>
<organism evidence="6">
    <name type="scientific">Thrips palmi</name>
    <name type="common">Melon thrips</name>
    <dbReference type="NCBI Taxonomy" id="161013"/>
    <lineage>
        <taxon>Eukaryota</taxon>
        <taxon>Metazoa</taxon>
        <taxon>Ecdysozoa</taxon>
        <taxon>Arthropoda</taxon>
        <taxon>Hexapoda</taxon>
        <taxon>Insecta</taxon>
        <taxon>Pterygota</taxon>
        <taxon>Neoptera</taxon>
        <taxon>Paraneoptera</taxon>
        <taxon>Thysanoptera</taxon>
        <taxon>Terebrantia</taxon>
        <taxon>Thripoidea</taxon>
        <taxon>Thripidae</taxon>
        <taxon>Thrips</taxon>
    </lineage>
</organism>
<dbReference type="SUPFAM" id="SSF53474">
    <property type="entry name" value="alpha/beta-Hydrolases"/>
    <property type="match status" value="1"/>
</dbReference>
<sequence length="695" mass="74227">MASAASLSLCLAVLLLADAAVANVRVRRIVGGRAAAPPPEDDPVVFVYKEDHDARVFGMRERPGGFYVYRGIRYAEPPVGLYRFQRPRPMRLEGIVNATMAGAPCVQPHPDDPLKTIGSEDCLFLNIYSAELPDGVSEGLPVLVWIHGGGYRRGSANQYGTGHLVDKKVVVVTVQYRLGSMGYMSSAAPQLPGNVAMFDMAVAMNWIKEYISFFGGNPKNIVTMGQGTGASSAMMMGLSPMTQDNVKGIVAMSGSALSPNAVDQQPQDAADELAVQLGCPTKPHLAMVRCMQEAPADQIVFADDTLETFRLASQGFVGGLGGLLTPSPVVEGKEDSRFLPSFLPEQPSEVLEKGNFPNISLLTGVCKDETGRAVKGGFNRELQSKLQAVPDFLNKVLLKDLAGKASGVINRVQGLFGGLAASPLFQQAEKAVGPLSKVVEATTDALFNLPMFRASQLWSKRGGKAFMYSFEHTSPRAASAGRSFLGGLPLMKAALDAPAGLNETFHGDDLAFVFDARPLEGQRDPTRGQVSLSDPDDMKVRDVFTSLIADFAHSGQASVRQKDDKQGPLLLPSFGGGDKQKNNFLVIDKNPRIGKDFRGCQMAVWSGLSGAQLPTDSCADVFKNAASAVAGAVSGAAGTLTGGLLTDKFLILRLAFPSSATTLSRKRERFRHADIDGHQSLPRMLMPLSSFSALL</sequence>
<comment type="similarity">
    <text evidence="1">Belongs to the type-B carboxylesterase/lipase family.</text>
</comment>
<evidence type="ECO:0000256" key="1">
    <source>
        <dbReference type="ARBA" id="ARBA00005964"/>
    </source>
</evidence>
<dbReference type="AlphaFoldDB" id="A0A6P8YG33"/>
<dbReference type="OrthoDB" id="408631at2759"/>
<keyword evidence="3" id="KW-0732">Signal</keyword>
<dbReference type="KEGG" id="tpal:117640492"/>
<feature type="signal peptide" evidence="3">
    <location>
        <begin position="1"/>
        <end position="22"/>
    </location>
</feature>
<dbReference type="InterPro" id="IPR051093">
    <property type="entry name" value="Neuroligin/BSAL"/>
</dbReference>
<keyword evidence="5" id="KW-1185">Reference proteome</keyword>